<evidence type="ECO:0000256" key="3">
    <source>
        <dbReference type="ARBA" id="ARBA00022691"/>
    </source>
</evidence>
<evidence type="ECO:0000256" key="2">
    <source>
        <dbReference type="ARBA" id="ARBA00022679"/>
    </source>
</evidence>
<dbReference type="GO" id="GO:0032259">
    <property type="term" value="P:methylation"/>
    <property type="evidence" value="ECO:0007669"/>
    <property type="project" value="UniProtKB-KW"/>
</dbReference>
<dbReference type="OrthoDB" id="9804312at2"/>
<keyword evidence="3" id="KW-0949">S-adenosyl-L-methionine</keyword>
<protein>
    <submittedName>
        <fullName evidence="4">Methyltransferase domain-containing protein</fullName>
    </submittedName>
</protein>
<dbReference type="EMBL" id="FMWD01000008">
    <property type="protein sequence ID" value="SCZ64457.1"/>
    <property type="molecule type" value="Genomic_DNA"/>
</dbReference>
<dbReference type="InterPro" id="IPR029063">
    <property type="entry name" value="SAM-dependent_MTases_sf"/>
</dbReference>
<keyword evidence="2 4" id="KW-0808">Transferase</keyword>
<accession>A0A1G5QRR5</accession>
<keyword evidence="5" id="KW-1185">Reference proteome</keyword>
<dbReference type="RefSeq" id="WP_092998035.1">
    <property type="nucleotide sequence ID" value="NZ_FMWD01000008.1"/>
</dbReference>
<sequence length="196" mass="21519">MPDDPRAKWDARYRDADAAEAAPARVLMDFAHLLPERGEALDVACGLGGNARFLAQKGLQVTAWDISAVAIQRLRAATDGLALQAGVRDLVREPPPANRFDVIVVSRYLERSLAPHLTAALKPGGLLFYQTYTRERVSEAGPGRDAFRLAPNELLALFPDLRVVAYREEGRLGRLDRGFRDEAMLVAVKPLGACRT</sequence>
<reference evidence="4 5" key="1">
    <citation type="submission" date="2016-10" db="EMBL/GenBank/DDBJ databases">
        <authorList>
            <person name="de Groot N.N."/>
        </authorList>
    </citation>
    <scope>NUCLEOTIDE SEQUENCE [LARGE SCALE GENOMIC DNA]</scope>
    <source>
        <strain evidence="4 5">HLD2</strain>
    </source>
</reference>
<dbReference type="AlphaFoldDB" id="A0A1G5QRR5"/>
<dbReference type="CDD" id="cd02440">
    <property type="entry name" value="AdoMet_MTases"/>
    <property type="match status" value="1"/>
</dbReference>
<dbReference type="STRING" id="415747.SAMN03097708_02633"/>
<name>A0A1G5QRR5_9GAMM</name>
<dbReference type="Pfam" id="PF13489">
    <property type="entry name" value="Methyltransf_23"/>
    <property type="match status" value="1"/>
</dbReference>
<gene>
    <name evidence="4" type="ORF">SAMN03097708_02633</name>
</gene>
<dbReference type="SUPFAM" id="SSF53335">
    <property type="entry name" value="S-adenosyl-L-methionine-dependent methyltransferases"/>
    <property type="match status" value="1"/>
</dbReference>
<evidence type="ECO:0000313" key="4">
    <source>
        <dbReference type="EMBL" id="SCZ64457.1"/>
    </source>
</evidence>
<dbReference type="GO" id="GO:0008168">
    <property type="term" value="F:methyltransferase activity"/>
    <property type="evidence" value="ECO:0007669"/>
    <property type="project" value="UniProtKB-KW"/>
</dbReference>
<evidence type="ECO:0000313" key="5">
    <source>
        <dbReference type="Proteomes" id="UP000199648"/>
    </source>
</evidence>
<dbReference type="Proteomes" id="UP000199648">
    <property type="component" value="Unassembled WGS sequence"/>
</dbReference>
<dbReference type="PANTHER" id="PTHR43464">
    <property type="entry name" value="METHYLTRANSFERASE"/>
    <property type="match status" value="1"/>
</dbReference>
<proteinExistence type="predicted"/>
<keyword evidence="1 4" id="KW-0489">Methyltransferase</keyword>
<evidence type="ECO:0000256" key="1">
    <source>
        <dbReference type="ARBA" id="ARBA00022603"/>
    </source>
</evidence>
<dbReference type="Gene3D" id="3.40.50.150">
    <property type="entry name" value="Vaccinia Virus protein VP39"/>
    <property type="match status" value="1"/>
</dbReference>
<dbReference type="PANTHER" id="PTHR43464:SF19">
    <property type="entry name" value="UBIQUINONE BIOSYNTHESIS O-METHYLTRANSFERASE, MITOCHONDRIAL"/>
    <property type="match status" value="1"/>
</dbReference>
<organism evidence="4 5">
    <name type="scientific">Thiohalomonas denitrificans</name>
    <dbReference type="NCBI Taxonomy" id="415747"/>
    <lineage>
        <taxon>Bacteria</taxon>
        <taxon>Pseudomonadati</taxon>
        <taxon>Pseudomonadota</taxon>
        <taxon>Gammaproteobacteria</taxon>
        <taxon>Thiohalomonadales</taxon>
        <taxon>Thiohalomonadaceae</taxon>
        <taxon>Thiohalomonas</taxon>
    </lineage>
</organism>